<proteinExistence type="inferred from homology"/>
<comment type="similarity">
    <text evidence="2 6">Belongs to the enhancer of polycomb family.</text>
</comment>
<evidence type="ECO:0000313" key="10">
    <source>
        <dbReference type="Proteomes" id="UP000231279"/>
    </source>
</evidence>
<organism evidence="9 10">
    <name type="scientific">Handroanthus impetiginosus</name>
    <dbReference type="NCBI Taxonomy" id="429701"/>
    <lineage>
        <taxon>Eukaryota</taxon>
        <taxon>Viridiplantae</taxon>
        <taxon>Streptophyta</taxon>
        <taxon>Embryophyta</taxon>
        <taxon>Tracheophyta</taxon>
        <taxon>Spermatophyta</taxon>
        <taxon>Magnoliopsida</taxon>
        <taxon>eudicotyledons</taxon>
        <taxon>Gunneridae</taxon>
        <taxon>Pentapetalae</taxon>
        <taxon>asterids</taxon>
        <taxon>lamiids</taxon>
        <taxon>Lamiales</taxon>
        <taxon>Bignoniaceae</taxon>
        <taxon>Crescentiina</taxon>
        <taxon>Tabebuia alliance</taxon>
        <taxon>Handroanthus</taxon>
    </lineage>
</organism>
<comment type="subcellular location">
    <subcellularLocation>
        <location evidence="1 6">Nucleus</location>
    </subcellularLocation>
</comment>
<dbReference type="EMBL" id="NKXS01003012">
    <property type="protein sequence ID" value="PIN11149.1"/>
    <property type="molecule type" value="Genomic_DNA"/>
</dbReference>
<keyword evidence="4 6" id="KW-0804">Transcription</keyword>
<dbReference type="Pfam" id="PF10513">
    <property type="entry name" value="EPL1"/>
    <property type="match status" value="1"/>
</dbReference>
<keyword evidence="3 6" id="KW-0805">Transcription regulation</keyword>
<comment type="caution">
    <text evidence="9">The sequence shown here is derived from an EMBL/GenBank/DDBJ whole genome shotgun (WGS) entry which is preliminary data.</text>
</comment>
<evidence type="ECO:0000256" key="1">
    <source>
        <dbReference type="ARBA" id="ARBA00004123"/>
    </source>
</evidence>
<dbReference type="InterPro" id="IPR024943">
    <property type="entry name" value="Enhancer_polycomb"/>
</dbReference>
<dbReference type="InterPro" id="IPR019542">
    <property type="entry name" value="Enhancer_polycomb-like_N"/>
</dbReference>
<reference evidence="10" key="1">
    <citation type="journal article" date="2018" name="Gigascience">
        <title>Genome assembly of the Pink Ipe (Handroanthus impetiginosus, Bignoniaceae), a highly valued, ecologically keystone Neotropical timber forest tree.</title>
        <authorList>
            <person name="Silva-Junior O.B."/>
            <person name="Grattapaglia D."/>
            <person name="Novaes E."/>
            <person name="Collevatti R.G."/>
        </authorList>
    </citation>
    <scope>NUCLEOTIDE SEQUENCE [LARGE SCALE GENOMIC DNA]</scope>
    <source>
        <strain evidence="10">cv. UFG-1</strain>
    </source>
</reference>
<dbReference type="AlphaFoldDB" id="A0A2G9H0V1"/>
<dbReference type="STRING" id="429701.A0A2G9H0V1"/>
<dbReference type="GO" id="GO:0035267">
    <property type="term" value="C:NuA4 histone acetyltransferase complex"/>
    <property type="evidence" value="ECO:0007669"/>
    <property type="project" value="InterPro"/>
</dbReference>
<gene>
    <name evidence="9" type="ORF">CDL12_16256</name>
</gene>
<feature type="region of interest" description="Disordered" evidence="7">
    <location>
        <begin position="357"/>
        <end position="381"/>
    </location>
</feature>
<evidence type="ECO:0000256" key="2">
    <source>
        <dbReference type="ARBA" id="ARBA00008035"/>
    </source>
</evidence>
<feature type="region of interest" description="Disordered" evidence="7">
    <location>
        <begin position="404"/>
        <end position="424"/>
    </location>
</feature>
<name>A0A2G9H0V1_9LAMI</name>
<feature type="domain" description="Enhancer of polycomb-like N-terminal" evidence="8">
    <location>
        <begin position="523"/>
        <end position="620"/>
    </location>
</feature>
<evidence type="ECO:0000313" key="9">
    <source>
        <dbReference type="EMBL" id="PIN11149.1"/>
    </source>
</evidence>
<evidence type="ECO:0000256" key="5">
    <source>
        <dbReference type="ARBA" id="ARBA00023242"/>
    </source>
</evidence>
<feature type="compositionally biased region" description="Basic and acidic residues" evidence="7">
    <location>
        <begin position="28"/>
        <end position="46"/>
    </location>
</feature>
<accession>A0A2G9H0V1</accession>
<evidence type="ECO:0000256" key="6">
    <source>
        <dbReference type="RuleBase" id="RU361124"/>
    </source>
</evidence>
<dbReference type="Proteomes" id="UP000231279">
    <property type="component" value="Unassembled WGS sequence"/>
</dbReference>
<sequence length="788" mass="90093">MPSVGMRRSTRVFGTRVLRSGRRLWTEPHDSSKYMRPSHSENKWPEFLDNSANGGGDDGDRCKDTWLENESSALMDVTPDPKIEEREPESVMEVKSLDKMFGIVYRRKRKRAEFANASLTEDKKYGKKFVRKEWMKKCRSIESFGASVDFRDSVRRFQELAIVVNGSSCDCSYWITCFLTSVLSYMTRVRIGMRHLLAFVLSNPIFDAYFSRGVLFIQDSFTAKRPGMCIISGVRSRIPLFWVDFWAIPSFFVHIQTNMHLRSAHLACSLVAHSSDLYEKDEKVSVVADNYNESLFQIPSWRDHRDRIVVSSQISPERDTSYSDAVASSNYNSATKELSHLVVGLPKSALQSFTLRNSRSIQKRRSSPRHKRGRQPATFQAQQTSGALVSDVLRIKQDGIQVSGPAPSRVLRSSDKRTSNSNMTQDVCTGSCSANLLVTETDKCYRVEGATITLELSASSRWFLAVMKDGTKRYSLMAEKVMRPPGSNRFTHDIIWIAESGWKLEFQNKQDWLIFKEIYKECSDRNMQLSAASVIPVPGVQEVSSPVDTDHVPYVRPHSYITMKDDELIRALAKKTAIYDMDSDDDEWLAKLNDELYAGRELQEHVKPESFELIIDALEKGFHCNLDEHFDGQAAYESCMHLERREVIEAVRSYWIKKRKQKRSALARIFQLYQPRRTQVIPKSVLRKKRTFKRQASQVGRGKQRPFLQAIAAEREAMEQQKNAHKVQEAKAVADRSEELAILKRQRAQMLMENADLATYKATMALKIAEAAQISKAPGTVSSFFLVN</sequence>
<dbReference type="PANTHER" id="PTHR14898">
    <property type="entry name" value="ENHANCER OF POLYCOMB"/>
    <property type="match status" value="1"/>
</dbReference>
<evidence type="ECO:0000256" key="4">
    <source>
        <dbReference type="ARBA" id="ARBA00023163"/>
    </source>
</evidence>
<keyword evidence="10" id="KW-1185">Reference proteome</keyword>
<evidence type="ECO:0000256" key="3">
    <source>
        <dbReference type="ARBA" id="ARBA00023015"/>
    </source>
</evidence>
<protein>
    <recommendedName>
        <fullName evidence="6">Enhancer of polycomb-like protein</fullName>
    </recommendedName>
</protein>
<dbReference type="OrthoDB" id="435275at2759"/>
<feature type="compositionally biased region" description="Basic residues" evidence="7">
    <location>
        <begin position="361"/>
        <end position="374"/>
    </location>
</feature>
<dbReference type="GO" id="GO:0005634">
    <property type="term" value="C:nucleus"/>
    <property type="evidence" value="ECO:0007669"/>
    <property type="project" value="UniProtKB-SubCell"/>
</dbReference>
<keyword evidence="5 6" id="KW-0539">Nucleus</keyword>
<evidence type="ECO:0000259" key="8">
    <source>
        <dbReference type="Pfam" id="PF10513"/>
    </source>
</evidence>
<evidence type="ECO:0000256" key="7">
    <source>
        <dbReference type="SAM" id="MobiDB-lite"/>
    </source>
</evidence>
<feature type="region of interest" description="Disordered" evidence="7">
    <location>
        <begin position="28"/>
        <end position="61"/>
    </location>
</feature>
<dbReference type="GO" id="GO:0006357">
    <property type="term" value="P:regulation of transcription by RNA polymerase II"/>
    <property type="evidence" value="ECO:0007669"/>
    <property type="project" value="InterPro"/>
</dbReference>